<organism evidence="2 3">
    <name type="scientific">Bombyx mori</name>
    <name type="common">Silk moth</name>
    <dbReference type="NCBI Taxonomy" id="7091"/>
    <lineage>
        <taxon>Eukaryota</taxon>
        <taxon>Metazoa</taxon>
        <taxon>Ecdysozoa</taxon>
        <taxon>Arthropoda</taxon>
        <taxon>Hexapoda</taxon>
        <taxon>Insecta</taxon>
        <taxon>Pterygota</taxon>
        <taxon>Neoptera</taxon>
        <taxon>Endopterygota</taxon>
        <taxon>Lepidoptera</taxon>
        <taxon>Glossata</taxon>
        <taxon>Ditrysia</taxon>
        <taxon>Bombycoidea</taxon>
        <taxon>Bombycidae</taxon>
        <taxon>Bombycinae</taxon>
        <taxon>Bombyx</taxon>
    </lineage>
</organism>
<evidence type="ECO:0000313" key="3">
    <source>
        <dbReference type="Proteomes" id="UP000005204"/>
    </source>
</evidence>
<evidence type="ECO:0000256" key="1">
    <source>
        <dbReference type="SAM" id="MobiDB-lite"/>
    </source>
</evidence>
<proteinExistence type="predicted"/>
<name>A0A8R1WIJ9_BOMMO</name>
<sequence>MTFAIKIHFCGFPLVILPLTHTASESISPLDIMAFTQQILLVIIGVTFVYSAPLTPGLLSNVLSSPLPVLNNKPLDILNKPLGILGDKPVSGALNTLGLRTGQSADHAGLIPGLTSASGSLDDLGLNDLSEALGLNSGISSLQDPHLLSKPLNALGVLNSKGQKVPDAIGLEPKPGPVGGSSDEKPALGLIDHSDEYHTAER</sequence>
<dbReference type="RefSeq" id="XP_004929010.1">
    <property type="nucleotide sequence ID" value="XM_004928953.4"/>
</dbReference>
<accession>A0A8R1WIJ9</accession>
<dbReference type="AlphaFoldDB" id="A0A8R1WIJ9"/>
<feature type="region of interest" description="Disordered" evidence="1">
    <location>
        <begin position="166"/>
        <end position="202"/>
    </location>
</feature>
<reference evidence="3" key="1">
    <citation type="journal article" date="2008" name="Insect Biochem. Mol. Biol.">
        <title>The genome of a lepidopteran model insect, the silkworm Bombyx mori.</title>
        <authorList>
            <consortium name="International Silkworm Genome Consortium"/>
        </authorList>
    </citation>
    <scope>NUCLEOTIDE SEQUENCE [LARGE SCALE GENOMIC DNA]</scope>
    <source>
        <strain evidence="3">p50T</strain>
    </source>
</reference>
<dbReference type="KEGG" id="bmor:101742506"/>
<reference evidence="2" key="2">
    <citation type="submission" date="2022-06" db="UniProtKB">
        <authorList>
            <consortium name="EnsemblMetazoa"/>
        </authorList>
    </citation>
    <scope>IDENTIFICATION</scope>
    <source>
        <strain evidence="2">p50T (Dazao)</strain>
    </source>
</reference>
<keyword evidence="3" id="KW-1185">Reference proteome</keyword>
<dbReference type="Proteomes" id="UP000005204">
    <property type="component" value="Unassembled WGS sequence"/>
</dbReference>
<dbReference type="EnsemblMetazoa" id="XM_004928953.3">
    <property type="protein sequence ID" value="XP_004929010.1"/>
    <property type="gene ID" value="LOC101742506"/>
</dbReference>
<evidence type="ECO:0000313" key="2">
    <source>
        <dbReference type="EnsemblMetazoa" id="XP_004929010.1"/>
    </source>
</evidence>
<feature type="compositionally biased region" description="Basic and acidic residues" evidence="1">
    <location>
        <begin position="182"/>
        <end position="202"/>
    </location>
</feature>
<protein>
    <submittedName>
        <fullName evidence="2">Uncharacterized protein</fullName>
    </submittedName>
</protein>
<dbReference type="GeneID" id="101742506"/>